<feature type="transmembrane region" description="Helical" evidence="1">
    <location>
        <begin position="20"/>
        <end position="42"/>
    </location>
</feature>
<keyword evidence="1" id="KW-1133">Transmembrane helix</keyword>
<accession>A0A0A7HCM0</accession>
<sequence>MERPSLASHVYQLAEYDIGANLLLGIATAMLGGLVGLVMTTVMAAIEGVMPIEMGFFMIIAPAVVAYFIPVVYDICYTNALNAPIRKRYALAMAEYNKFLNKTKRNDLETFIKECKS</sequence>
<proteinExistence type="predicted"/>
<dbReference type="KEGG" id="vg:26636305"/>
<gene>
    <name evidence="2" type="ORF">VR25_143</name>
</gene>
<evidence type="ECO:0000256" key="1">
    <source>
        <dbReference type="SAM" id="Phobius"/>
    </source>
</evidence>
<evidence type="ECO:0000313" key="3">
    <source>
        <dbReference type="Proteomes" id="UP000030717"/>
    </source>
</evidence>
<feature type="transmembrane region" description="Helical" evidence="1">
    <location>
        <begin position="54"/>
        <end position="73"/>
    </location>
</feature>
<dbReference type="RefSeq" id="YP_009209885.1">
    <property type="nucleotide sequence ID" value="NC_028925.1"/>
</dbReference>
<keyword evidence="3" id="KW-1185">Reference proteome</keyword>
<organism evidence="2 3">
    <name type="scientific">Escherichia phage vB_EcoM_VR25</name>
    <dbReference type="NCBI Taxonomy" id="1567028"/>
    <lineage>
        <taxon>Viruses</taxon>
        <taxon>Duplodnaviria</taxon>
        <taxon>Heunggongvirae</taxon>
        <taxon>Uroviricota</taxon>
        <taxon>Caudoviricetes</taxon>
        <taxon>Pantevenvirales</taxon>
        <taxon>Straboviridae</taxon>
        <taxon>Tevenvirinae</taxon>
        <taxon>Gaprivervirus</taxon>
        <taxon>Gaprivervirus vr25</taxon>
    </lineage>
</organism>
<dbReference type="GeneID" id="26636305"/>
<keyword evidence="1" id="KW-0472">Membrane</keyword>
<dbReference type="EMBL" id="KP007361">
    <property type="protein sequence ID" value="AIZ02487.1"/>
    <property type="molecule type" value="Genomic_DNA"/>
</dbReference>
<reference evidence="2 3" key="1">
    <citation type="submission" date="2014-10" db="EMBL/GenBank/DDBJ databases">
        <title>VR bacteriophages - a small but diverse group of low-temperature viruses.</title>
        <authorList>
            <person name="Kaliniene L."/>
            <person name="Meskys R."/>
            <person name="Simoliunas E."/>
            <person name="Zajanckauskaite A."/>
            <person name="Truncaite L."/>
        </authorList>
    </citation>
    <scope>NUCLEOTIDE SEQUENCE [LARGE SCALE GENOMIC DNA]</scope>
</reference>
<name>A0A0A7HCM0_9CAUD</name>
<dbReference type="Proteomes" id="UP000030717">
    <property type="component" value="Segment"/>
</dbReference>
<keyword evidence="1" id="KW-0812">Transmembrane</keyword>
<evidence type="ECO:0000313" key="2">
    <source>
        <dbReference type="EMBL" id="AIZ02487.1"/>
    </source>
</evidence>
<protein>
    <submittedName>
        <fullName evidence="2">Uncharacterized protein</fullName>
    </submittedName>
</protein>